<protein>
    <submittedName>
        <fullName evidence="3">BTB domain-containing protein</fullName>
    </submittedName>
</protein>
<reference evidence="3" key="1">
    <citation type="submission" date="2022-11" db="UniProtKB">
        <authorList>
            <consortium name="WormBaseParasite"/>
        </authorList>
    </citation>
    <scope>IDENTIFICATION</scope>
</reference>
<dbReference type="InterPro" id="IPR000210">
    <property type="entry name" value="BTB/POZ_dom"/>
</dbReference>
<dbReference type="Pfam" id="PF00651">
    <property type="entry name" value="BTB"/>
    <property type="match status" value="1"/>
</dbReference>
<name>A0A914Q327_9BILA</name>
<dbReference type="AlphaFoldDB" id="A0A914Q327"/>
<dbReference type="PROSITE" id="PS50097">
    <property type="entry name" value="BTB"/>
    <property type="match status" value="1"/>
</dbReference>
<feature type="domain" description="BTB" evidence="1">
    <location>
        <begin position="164"/>
        <end position="223"/>
    </location>
</feature>
<accession>A0A914Q327</accession>
<dbReference type="Proteomes" id="UP000887578">
    <property type="component" value="Unplaced"/>
</dbReference>
<sequence>MDTSIVNNKLKCPISLKWTIPEERLKELKDKPGKYFRSGWFDDSTATEYYTSIYPNEEDDDKLGETWIYLFFGGIEREAKYNIKIESANFVSDENILIEECYGTRICTTEELLDPEKGFIVDGKLTIKMDGFFMTEMEMPEELQSFGDHSDALYLGLWNQESKKDFTVVIDGNEIAAHKSVLAARSPVFAKMFESGMKEAQENKVIIKDFSFEIVENAIKLCYHQSLVGETTLEDTMRLLQFFDKYDMQLLKDGLEKYMISVINELTVCRLTNAALISNALKLKMKCTEFLRKCMKTKPVCDLDLLDKDFIIDLFEDSFYSEVEI</sequence>
<proteinExistence type="predicted"/>
<dbReference type="CDD" id="cd18186">
    <property type="entry name" value="BTB_POZ_ZBTB_KLHL-like"/>
    <property type="match status" value="1"/>
</dbReference>
<dbReference type="InterPro" id="IPR011333">
    <property type="entry name" value="SKP1/BTB/POZ_sf"/>
</dbReference>
<dbReference type="SMART" id="SM00225">
    <property type="entry name" value="BTB"/>
    <property type="match status" value="1"/>
</dbReference>
<evidence type="ECO:0000313" key="3">
    <source>
        <dbReference type="WBParaSite" id="PDA_v2.g23282.t1"/>
    </source>
</evidence>
<dbReference type="SUPFAM" id="SSF54695">
    <property type="entry name" value="POZ domain"/>
    <property type="match status" value="1"/>
</dbReference>
<organism evidence="2 3">
    <name type="scientific">Panagrolaimus davidi</name>
    <dbReference type="NCBI Taxonomy" id="227884"/>
    <lineage>
        <taxon>Eukaryota</taxon>
        <taxon>Metazoa</taxon>
        <taxon>Ecdysozoa</taxon>
        <taxon>Nematoda</taxon>
        <taxon>Chromadorea</taxon>
        <taxon>Rhabditida</taxon>
        <taxon>Tylenchina</taxon>
        <taxon>Panagrolaimomorpha</taxon>
        <taxon>Panagrolaimoidea</taxon>
        <taxon>Panagrolaimidae</taxon>
        <taxon>Panagrolaimus</taxon>
    </lineage>
</organism>
<dbReference type="PANTHER" id="PTHR24413">
    <property type="entry name" value="SPECKLE-TYPE POZ PROTEIN"/>
    <property type="match status" value="1"/>
</dbReference>
<dbReference type="WBParaSite" id="PDA_v2.g23282.t1">
    <property type="protein sequence ID" value="PDA_v2.g23282.t1"/>
    <property type="gene ID" value="PDA_v2.g23282"/>
</dbReference>
<evidence type="ECO:0000259" key="1">
    <source>
        <dbReference type="PROSITE" id="PS50097"/>
    </source>
</evidence>
<keyword evidence="2" id="KW-1185">Reference proteome</keyword>
<evidence type="ECO:0000313" key="2">
    <source>
        <dbReference type="Proteomes" id="UP000887578"/>
    </source>
</evidence>
<dbReference type="Gene3D" id="3.30.710.10">
    <property type="entry name" value="Potassium Channel Kv1.1, Chain A"/>
    <property type="match status" value="1"/>
</dbReference>